<dbReference type="Gene3D" id="1.25.40.20">
    <property type="entry name" value="Ankyrin repeat-containing domain"/>
    <property type="match status" value="1"/>
</dbReference>
<accession>A0A3G4ZY26</accession>
<reference evidence="1" key="1">
    <citation type="submission" date="2018-10" db="EMBL/GenBank/DDBJ databases">
        <title>Hidden diversity of soil giant viruses.</title>
        <authorList>
            <person name="Schulz F."/>
            <person name="Alteio L."/>
            <person name="Goudeau D."/>
            <person name="Ryan E.M."/>
            <person name="Malmstrom R.R."/>
            <person name="Blanchard J."/>
            <person name="Woyke T."/>
        </authorList>
    </citation>
    <scope>NUCLEOTIDE SEQUENCE</scope>
    <source>
        <strain evidence="1">FNV1</strain>
    </source>
</reference>
<evidence type="ECO:0000313" key="1">
    <source>
        <dbReference type="EMBL" id="AYV79818.1"/>
    </source>
</evidence>
<dbReference type="EMBL" id="MK072188">
    <property type="protein sequence ID" value="AYV79818.1"/>
    <property type="molecule type" value="Genomic_DNA"/>
</dbReference>
<dbReference type="InterPro" id="IPR036770">
    <property type="entry name" value="Ankyrin_rpt-contain_sf"/>
</dbReference>
<proteinExistence type="predicted"/>
<organism evidence="1">
    <name type="scientific">Faunusvirus sp</name>
    <dbReference type="NCBI Taxonomy" id="2487766"/>
    <lineage>
        <taxon>Viruses</taxon>
        <taxon>Varidnaviria</taxon>
        <taxon>Bamfordvirae</taxon>
        <taxon>Nucleocytoviricota</taxon>
        <taxon>Megaviricetes</taxon>
        <taxon>Imitervirales</taxon>
        <taxon>Mimiviridae</taxon>
    </lineage>
</organism>
<name>A0A3G4ZY26_9VIRU</name>
<gene>
    <name evidence="1" type="ORF">Faunusvirus57_6</name>
</gene>
<sequence>MQTAGAIRDGFIKLLQNFNEDRCLKYIDKYDGFYNMIVDNGSSRNMLEMACAYKLDRVAIALIDKKCDLTYQDRYGVSAIMFASCYGLKNVVTHIINNSQDTKTRTLHNGVSEMMML</sequence>
<protein>
    <submittedName>
        <fullName evidence="1">Uncharacterized protein</fullName>
    </submittedName>
</protein>
<dbReference type="SUPFAM" id="SSF48403">
    <property type="entry name" value="Ankyrin repeat"/>
    <property type="match status" value="1"/>
</dbReference>